<dbReference type="Gene3D" id="2.60.40.10">
    <property type="entry name" value="Immunoglobulins"/>
    <property type="match status" value="2"/>
</dbReference>
<organism evidence="9 10">
    <name type="scientific">Nocardioides conyzicola</name>
    <dbReference type="NCBI Taxonomy" id="1651781"/>
    <lineage>
        <taxon>Bacteria</taxon>
        <taxon>Bacillati</taxon>
        <taxon>Actinomycetota</taxon>
        <taxon>Actinomycetes</taxon>
        <taxon>Propionibacteriales</taxon>
        <taxon>Nocardioidaceae</taxon>
        <taxon>Nocardioides</taxon>
    </lineage>
</organism>
<name>A0ABP8Y3R9_9ACTN</name>
<feature type="transmembrane region" description="Helical" evidence="7">
    <location>
        <begin position="40"/>
        <end position="60"/>
    </location>
</feature>
<dbReference type="RefSeq" id="WP_345524117.1">
    <property type="nucleotide sequence ID" value="NZ_BAABKM010000005.1"/>
</dbReference>
<evidence type="ECO:0000256" key="2">
    <source>
        <dbReference type="ARBA" id="ARBA00022692"/>
    </source>
</evidence>
<dbReference type="SUPFAM" id="SSF51306">
    <property type="entry name" value="LexA/Signal peptidase"/>
    <property type="match status" value="1"/>
</dbReference>
<dbReference type="InterPro" id="IPR013783">
    <property type="entry name" value="Ig-like_fold"/>
</dbReference>
<keyword evidence="3 7" id="KW-1133">Transmembrane helix</keyword>
<dbReference type="EMBL" id="BAABKM010000005">
    <property type="protein sequence ID" value="GAA4720704.1"/>
    <property type="molecule type" value="Genomic_DNA"/>
</dbReference>
<evidence type="ECO:0000256" key="3">
    <source>
        <dbReference type="ARBA" id="ARBA00022989"/>
    </source>
</evidence>
<dbReference type="InterPro" id="IPR036286">
    <property type="entry name" value="LexA/Signal_pep-like_sf"/>
</dbReference>
<sequence length="718" mass="73590">MAIATVSGPPGAAACGGDAGGDRPVLLARARLVAQVLGRIYRSFLLTLLVAALLPTLWGWSSFVVRSGSMEPSISVGDVVVAKPFASGSKVPVGRVVIFPNPAKPDSGELLVHRVVENLGGGKYATAGDANPSNDPTPITDEGVDSRATLLVPFVGRPFVWLANGNMAPLVLWSGITVLAFALATQRFGRRRNGDGPGAGRPAPGRRHRGFARRHPAAAVPVLALLVAGGIGLAGSQSAMAGFTARTISPSNTWAASASLGHRVTLATPGAVVRGAVPLTATMSNTSVGDGYTVRMEYARAGTSTWTTACTKSASPYSCAWATDGLTNDRYDLRAVATSSSRTLTSPVVTGVLVDNLAPSVTMQNPGTPLRGRVTFAATAADAHSGVASVVLQYALAGSTTWRDLASDTSSPYSYEFDTTTLVNGTYSFRAIAADVAGNATISVAVTNRVVDNVVTSVVLNDPGPVISGTVTLTASAASTAGVASVRIQGAPAGTASWGDVCTDTTSPYTCVYNTTFVADGLYDLRAIVTDGAGRTTTSTVVANRRVDNTAPRASDVQTTNGAVAGKLDTADTMAFTYTEQMRPTSISPGWDGSSVAVSLRLRDGNSLGLGSTGDTVDILRGGSAVNLGSVNLREDYISTFGTAQFNATMTASTVTVNGVTMTRVTITVASQASGTTTRTVTNSSTMSWTPSGVATDLGGLGTNTTTALESGTFDRQF</sequence>
<feature type="transmembrane region" description="Helical" evidence="7">
    <location>
        <begin position="159"/>
        <end position="184"/>
    </location>
</feature>
<accession>A0ABP8Y3R9</accession>
<reference evidence="10" key="1">
    <citation type="journal article" date="2019" name="Int. J. Syst. Evol. Microbiol.">
        <title>The Global Catalogue of Microorganisms (GCM) 10K type strain sequencing project: providing services to taxonomists for standard genome sequencing and annotation.</title>
        <authorList>
            <consortium name="The Broad Institute Genomics Platform"/>
            <consortium name="The Broad Institute Genome Sequencing Center for Infectious Disease"/>
            <person name="Wu L."/>
            <person name="Ma J."/>
        </authorList>
    </citation>
    <scope>NUCLEOTIDE SEQUENCE [LARGE SCALE GENOMIC DNA]</scope>
    <source>
        <strain evidence="10">JCM 18531</strain>
    </source>
</reference>
<dbReference type="Gene3D" id="2.10.109.10">
    <property type="entry name" value="Umud Fragment, subunit A"/>
    <property type="match status" value="1"/>
</dbReference>
<feature type="domain" description="Peptidase S26" evidence="8">
    <location>
        <begin position="44"/>
        <end position="116"/>
    </location>
</feature>
<keyword evidence="2 7" id="KW-0812">Transmembrane</keyword>
<evidence type="ECO:0000256" key="5">
    <source>
        <dbReference type="NCBIfam" id="TIGR02228"/>
    </source>
</evidence>
<evidence type="ECO:0000313" key="9">
    <source>
        <dbReference type="EMBL" id="GAA4720704.1"/>
    </source>
</evidence>
<dbReference type="CDD" id="cd06530">
    <property type="entry name" value="S26_SPase_I"/>
    <property type="match status" value="1"/>
</dbReference>
<dbReference type="NCBIfam" id="TIGR02228">
    <property type="entry name" value="sigpep_I_arch"/>
    <property type="match status" value="1"/>
</dbReference>
<keyword evidence="4 7" id="KW-0472">Membrane</keyword>
<dbReference type="InterPro" id="IPR019533">
    <property type="entry name" value="Peptidase_S26"/>
</dbReference>
<protein>
    <recommendedName>
        <fullName evidence="5">Signal peptidase I</fullName>
        <ecNumber evidence="5">3.4.21.89</ecNumber>
    </recommendedName>
</protein>
<dbReference type="EC" id="3.4.21.89" evidence="5"/>
<dbReference type="Pfam" id="PF10502">
    <property type="entry name" value="Peptidase_S26"/>
    <property type="match status" value="1"/>
</dbReference>
<dbReference type="InterPro" id="IPR001733">
    <property type="entry name" value="Peptidase_S26B"/>
</dbReference>
<comment type="caution">
    <text evidence="9">The sequence shown here is derived from an EMBL/GenBank/DDBJ whole genome shotgun (WGS) entry which is preliminary data.</text>
</comment>
<proteinExistence type="predicted"/>
<evidence type="ECO:0000256" key="1">
    <source>
        <dbReference type="ARBA" id="ARBA00004370"/>
    </source>
</evidence>
<dbReference type="Pfam" id="PF17957">
    <property type="entry name" value="Big_7"/>
    <property type="match status" value="2"/>
</dbReference>
<evidence type="ECO:0000256" key="4">
    <source>
        <dbReference type="ARBA" id="ARBA00023136"/>
    </source>
</evidence>
<dbReference type="Proteomes" id="UP001499974">
    <property type="component" value="Unassembled WGS sequence"/>
</dbReference>
<evidence type="ECO:0000313" key="10">
    <source>
        <dbReference type="Proteomes" id="UP001499974"/>
    </source>
</evidence>
<keyword evidence="10" id="KW-1185">Reference proteome</keyword>
<feature type="transmembrane region" description="Helical" evidence="7">
    <location>
        <begin position="216"/>
        <end position="235"/>
    </location>
</feature>
<evidence type="ECO:0000256" key="6">
    <source>
        <dbReference type="SAM" id="MobiDB-lite"/>
    </source>
</evidence>
<feature type="region of interest" description="Disordered" evidence="6">
    <location>
        <begin position="190"/>
        <end position="212"/>
    </location>
</feature>
<evidence type="ECO:0000259" key="8">
    <source>
        <dbReference type="Pfam" id="PF10502"/>
    </source>
</evidence>
<comment type="subcellular location">
    <subcellularLocation>
        <location evidence="1">Membrane</location>
    </subcellularLocation>
</comment>
<gene>
    <name evidence="9" type="ORF">GCM10023349_46110</name>
</gene>
<evidence type="ECO:0000256" key="7">
    <source>
        <dbReference type="SAM" id="Phobius"/>
    </source>
</evidence>